<evidence type="ECO:0000256" key="1">
    <source>
        <dbReference type="ARBA" id="ARBA00004651"/>
    </source>
</evidence>
<protein>
    <recommendedName>
        <fullName evidence="8">ABC transmembrane type-1 domain-containing protein</fullName>
    </recommendedName>
</protein>
<gene>
    <name evidence="9" type="ORF">UB32_13630</name>
</gene>
<proteinExistence type="inferred from homology"/>
<evidence type="ECO:0000256" key="3">
    <source>
        <dbReference type="ARBA" id="ARBA00022475"/>
    </source>
</evidence>
<dbReference type="InterPro" id="IPR035906">
    <property type="entry name" value="MetI-like_sf"/>
</dbReference>
<accession>A0A0D6Z6R6</accession>
<dbReference type="InterPro" id="IPR000515">
    <property type="entry name" value="MetI-like"/>
</dbReference>
<dbReference type="CDD" id="cd06261">
    <property type="entry name" value="TM_PBP2"/>
    <property type="match status" value="1"/>
</dbReference>
<dbReference type="EMBL" id="JXIQ01000105">
    <property type="protein sequence ID" value="KIY21464.1"/>
    <property type="molecule type" value="Genomic_DNA"/>
</dbReference>
<keyword evidence="5 7" id="KW-1133">Transmembrane helix</keyword>
<keyword evidence="3" id="KW-1003">Cell membrane</keyword>
<feature type="transmembrane region" description="Helical" evidence="7">
    <location>
        <begin position="159"/>
        <end position="183"/>
    </location>
</feature>
<evidence type="ECO:0000256" key="4">
    <source>
        <dbReference type="ARBA" id="ARBA00022692"/>
    </source>
</evidence>
<name>A0A0D6Z6R6_9BACI</name>
<evidence type="ECO:0000256" key="2">
    <source>
        <dbReference type="ARBA" id="ARBA00022448"/>
    </source>
</evidence>
<feature type="transmembrane region" description="Helical" evidence="7">
    <location>
        <begin position="264"/>
        <end position="284"/>
    </location>
</feature>
<dbReference type="InterPro" id="IPR051393">
    <property type="entry name" value="ABC_transporter_permease"/>
</dbReference>
<dbReference type="PANTHER" id="PTHR30193">
    <property type="entry name" value="ABC TRANSPORTER PERMEASE PROTEIN"/>
    <property type="match status" value="1"/>
</dbReference>
<feature type="transmembrane region" description="Helical" evidence="7">
    <location>
        <begin position="74"/>
        <end position="95"/>
    </location>
</feature>
<feature type="transmembrane region" description="Helical" evidence="7">
    <location>
        <begin position="217"/>
        <end position="244"/>
    </location>
</feature>
<keyword evidence="10" id="KW-1185">Reference proteome</keyword>
<evidence type="ECO:0000313" key="10">
    <source>
        <dbReference type="Proteomes" id="UP000032512"/>
    </source>
</evidence>
<comment type="subcellular location">
    <subcellularLocation>
        <location evidence="1 7">Cell membrane</location>
        <topology evidence="1 7">Multi-pass membrane protein</topology>
    </subcellularLocation>
</comment>
<keyword evidence="4 7" id="KW-0812">Transmembrane</keyword>
<dbReference type="SUPFAM" id="SSF161098">
    <property type="entry name" value="MetI-like"/>
    <property type="match status" value="1"/>
</dbReference>
<evidence type="ECO:0000256" key="5">
    <source>
        <dbReference type="ARBA" id="ARBA00022989"/>
    </source>
</evidence>
<evidence type="ECO:0000259" key="8">
    <source>
        <dbReference type="PROSITE" id="PS50928"/>
    </source>
</evidence>
<comment type="caution">
    <text evidence="9">The sequence shown here is derived from an EMBL/GenBank/DDBJ whole genome shotgun (WGS) entry which is preliminary data.</text>
</comment>
<reference evidence="9 10" key="1">
    <citation type="submission" date="2015-01" db="EMBL/GenBank/DDBJ databases">
        <title>Draft genome sequences of the supercritical CO2 tolerant bacteria Bacillus subterraneus MITOT1 and Bacillus cereus MIT0214.</title>
        <authorList>
            <person name="Peet K.C."/>
            <person name="Thompson J.R."/>
        </authorList>
    </citation>
    <scope>NUCLEOTIDE SEQUENCE [LARGE SCALE GENOMIC DNA]</scope>
    <source>
        <strain evidence="9 10">MITOT1</strain>
    </source>
</reference>
<dbReference type="Pfam" id="PF00528">
    <property type="entry name" value="BPD_transp_1"/>
    <property type="match status" value="1"/>
</dbReference>
<dbReference type="GO" id="GO:0055085">
    <property type="term" value="P:transmembrane transport"/>
    <property type="evidence" value="ECO:0007669"/>
    <property type="project" value="InterPro"/>
</dbReference>
<keyword evidence="2 7" id="KW-0813">Transport</keyword>
<dbReference type="OrthoDB" id="9809173at2"/>
<comment type="similarity">
    <text evidence="7">Belongs to the binding-protein-dependent transport system permease family.</text>
</comment>
<dbReference type="GO" id="GO:0005886">
    <property type="term" value="C:plasma membrane"/>
    <property type="evidence" value="ECO:0007669"/>
    <property type="project" value="UniProtKB-SubCell"/>
</dbReference>
<dbReference type="AlphaFoldDB" id="A0A0D6Z6R6"/>
<evidence type="ECO:0000313" key="9">
    <source>
        <dbReference type="EMBL" id="KIY21464.1"/>
    </source>
</evidence>
<dbReference type="RefSeq" id="WP_044394511.1">
    <property type="nucleotide sequence ID" value="NZ_JXIQ01000105.1"/>
</dbReference>
<dbReference type="PROSITE" id="PS50928">
    <property type="entry name" value="ABC_TM1"/>
    <property type="match status" value="1"/>
</dbReference>
<dbReference type="PATRIC" id="fig|285983.3.peg.1524"/>
<dbReference type="Proteomes" id="UP000032512">
    <property type="component" value="Unassembled WGS sequence"/>
</dbReference>
<feature type="domain" description="ABC transmembrane type-1" evidence="8">
    <location>
        <begin position="70"/>
        <end position="285"/>
    </location>
</feature>
<feature type="transmembrane region" description="Helical" evidence="7">
    <location>
        <begin position="12"/>
        <end position="31"/>
    </location>
</feature>
<keyword evidence="6 7" id="KW-0472">Membrane</keyword>
<sequence length="295" mass="33358">MEKDLYRSKQVIFFILPAMFFFLAFNTYPILKALQMSFYQWNILMPSESEFIGFDNYLQAMKDPVFWTSLKNSIIYTTVTVPSQMVLGLFVAVLLDQSIKGKAFFRTLYYLPVITSWVVVSLLFKYLFNSQAGLINYILKDFLHIIPSYINWLQEPGTALAVIMLLGIWKGVGWSMVIFLAALQNIPEDLKEAATIDGASPIHFFFKVTLPLLKPTIAFISIMLIIGGFNVFISVLLITGGGPLQKTEVLLTYMYNQGFGNLNFGYGAALSYILGAIIFIISAVQMKIFNKPVDM</sequence>
<feature type="transmembrane region" description="Helical" evidence="7">
    <location>
        <begin position="107"/>
        <end position="128"/>
    </location>
</feature>
<dbReference type="SMR" id="A0A0D6Z6R6"/>
<evidence type="ECO:0000256" key="6">
    <source>
        <dbReference type="ARBA" id="ARBA00023136"/>
    </source>
</evidence>
<dbReference type="Gene3D" id="1.10.3720.10">
    <property type="entry name" value="MetI-like"/>
    <property type="match status" value="1"/>
</dbReference>
<evidence type="ECO:0000256" key="7">
    <source>
        <dbReference type="RuleBase" id="RU363032"/>
    </source>
</evidence>
<organism evidence="9 10">
    <name type="scientific">Mesobacillus subterraneus</name>
    <dbReference type="NCBI Taxonomy" id="285983"/>
    <lineage>
        <taxon>Bacteria</taxon>
        <taxon>Bacillati</taxon>
        <taxon>Bacillota</taxon>
        <taxon>Bacilli</taxon>
        <taxon>Bacillales</taxon>
        <taxon>Bacillaceae</taxon>
        <taxon>Mesobacillus</taxon>
    </lineage>
</organism>
<dbReference type="PANTHER" id="PTHR30193:SF37">
    <property type="entry name" value="INNER MEMBRANE ABC TRANSPORTER PERMEASE PROTEIN YCJO"/>
    <property type="match status" value="1"/>
</dbReference>